<protein>
    <recommendedName>
        <fullName evidence="2">DUF6536 domain-containing protein</fullName>
    </recommendedName>
</protein>
<dbReference type="OrthoDB" id="5429634at2759"/>
<keyword evidence="1" id="KW-0812">Transmembrane</keyword>
<keyword evidence="4" id="KW-1185">Reference proteome</keyword>
<reference evidence="3" key="1">
    <citation type="journal article" date="2020" name="Stud. Mycol.">
        <title>101 Dothideomycetes genomes: a test case for predicting lifestyles and emergence of pathogens.</title>
        <authorList>
            <person name="Haridas S."/>
            <person name="Albert R."/>
            <person name="Binder M."/>
            <person name="Bloem J."/>
            <person name="Labutti K."/>
            <person name="Salamov A."/>
            <person name="Andreopoulos B."/>
            <person name="Baker S."/>
            <person name="Barry K."/>
            <person name="Bills G."/>
            <person name="Bluhm B."/>
            <person name="Cannon C."/>
            <person name="Castanera R."/>
            <person name="Culley D."/>
            <person name="Daum C."/>
            <person name="Ezra D."/>
            <person name="Gonzalez J."/>
            <person name="Henrissat B."/>
            <person name="Kuo A."/>
            <person name="Liang C."/>
            <person name="Lipzen A."/>
            <person name="Lutzoni F."/>
            <person name="Magnuson J."/>
            <person name="Mondo S."/>
            <person name="Nolan M."/>
            <person name="Ohm R."/>
            <person name="Pangilinan J."/>
            <person name="Park H.-J."/>
            <person name="Ramirez L."/>
            <person name="Alfaro M."/>
            <person name="Sun H."/>
            <person name="Tritt A."/>
            <person name="Yoshinaga Y."/>
            <person name="Zwiers L.-H."/>
            <person name="Turgeon B."/>
            <person name="Goodwin S."/>
            <person name="Spatafora J."/>
            <person name="Crous P."/>
            <person name="Grigoriev I."/>
        </authorList>
    </citation>
    <scope>NUCLEOTIDE SEQUENCE</scope>
    <source>
        <strain evidence="3">CBS 122681</strain>
    </source>
</reference>
<feature type="domain" description="DUF6536" evidence="2">
    <location>
        <begin position="1"/>
        <end position="87"/>
    </location>
</feature>
<dbReference type="EMBL" id="MU004416">
    <property type="protein sequence ID" value="KAF2651829.1"/>
    <property type="molecule type" value="Genomic_DNA"/>
</dbReference>
<keyword evidence="1" id="KW-1133">Transmembrane helix</keyword>
<feature type="transmembrane region" description="Helical" evidence="1">
    <location>
        <begin position="449"/>
        <end position="472"/>
    </location>
</feature>
<feature type="non-terminal residue" evidence="3">
    <location>
        <position position="1"/>
    </location>
</feature>
<keyword evidence="1" id="KW-0472">Membrane</keyword>
<dbReference type="PANTHER" id="PTHR35395:SF1">
    <property type="entry name" value="DUF6536 DOMAIN-CONTAINING PROTEIN"/>
    <property type="match status" value="1"/>
</dbReference>
<name>A0A6A6SVX0_9PLEO</name>
<evidence type="ECO:0000313" key="4">
    <source>
        <dbReference type="Proteomes" id="UP000799324"/>
    </source>
</evidence>
<feature type="transmembrane region" description="Helical" evidence="1">
    <location>
        <begin position="322"/>
        <end position="345"/>
    </location>
</feature>
<dbReference type="AlphaFoldDB" id="A0A6A6SVX0"/>
<proteinExistence type="predicted"/>
<feature type="transmembrane region" description="Helical" evidence="1">
    <location>
        <begin position="492"/>
        <end position="517"/>
    </location>
</feature>
<evidence type="ECO:0000259" key="2">
    <source>
        <dbReference type="Pfam" id="PF20163"/>
    </source>
</evidence>
<sequence length="554" mass="61803">GKCEEISHINTIAHVSINIIGTLLLGCSSLVMQMLSAPTREDIDAAHSKQSWLDIGVLSLRNVAFFGYARKACWLMLALSSLPLHLIGSWFDGDLFHNPNLTSEQPDVPNFVDPLRIQTALVHHMSQFERLEKNECIEAYAKQILSDRRNLVLVTSFSSYQDMMPDENARQAPDFLRHPQSRKALCSDGGYKQANTQREPWSVFGFEVDYCISEKPDEKCSIDVAISLLLTVIAFDLIRVTTMIVSMYCLQKEPLLTIGDAISSFILQKPDSLGFRCLSTRRDVQETRRKIRKVEYKAPSMAPRLFRQEEVRRFRACSKLRWAIASALTLMAVSAIMGLLGFAIATLKLYERGDLKSIWSIGLGKITPWNIITGNDAIVGMAMMVNLPQLLMSFLYILINGLLTSMSVADEWCQRSYRWRTLRVSGLTRTGQQRSSYFLQLPYRFGIPLMAFSALMHWMISQAFFLVTIITQPATGEMDAASNPGYTLTTCAFSPVAMTMAATGIIALFAFVVIIGLRELKQNGMPLVGSCSLAIAASCQVPPATSASLPLMWG</sequence>
<evidence type="ECO:0000313" key="3">
    <source>
        <dbReference type="EMBL" id="KAF2651829.1"/>
    </source>
</evidence>
<organism evidence="3 4">
    <name type="scientific">Lophiostoma macrostomum CBS 122681</name>
    <dbReference type="NCBI Taxonomy" id="1314788"/>
    <lineage>
        <taxon>Eukaryota</taxon>
        <taxon>Fungi</taxon>
        <taxon>Dikarya</taxon>
        <taxon>Ascomycota</taxon>
        <taxon>Pezizomycotina</taxon>
        <taxon>Dothideomycetes</taxon>
        <taxon>Pleosporomycetidae</taxon>
        <taxon>Pleosporales</taxon>
        <taxon>Lophiostomataceae</taxon>
        <taxon>Lophiostoma</taxon>
    </lineage>
</organism>
<dbReference type="InterPro" id="IPR046623">
    <property type="entry name" value="DUF6536"/>
</dbReference>
<dbReference type="Proteomes" id="UP000799324">
    <property type="component" value="Unassembled WGS sequence"/>
</dbReference>
<feature type="non-terminal residue" evidence="3">
    <location>
        <position position="554"/>
    </location>
</feature>
<accession>A0A6A6SVX0</accession>
<evidence type="ECO:0000256" key="1">
    <source>
        <dbReference type="SAM" id="Phobius"/>
    </source>
</evidence>
<dbReference type="Pfam" id="PF20163">
    <property type="entry name" value="DUF6536"/>
    <property type="match status" value="1"/>
</dbReference>
<dbReference type="PANTHER" id="PTHR35395">
    <property type="entry name" value="DUF6536 DOMAIN-CONTAINING PROTEIN"/>
    <property type="match status" value="1"/>
</dbReference>
<gene>
    <name evidence="3" type="ORF">K491DRAFT_579053</name>
</gene>